<keyword evidence="1" id="KW-0812">Transmembrane</keyword>
<dbReference type="Pfam" id="PF07963">
    <property type="entry name" value="N_methyl"/>
    <property type="match status" value="1"/>
</dbReference>
<dbReference type="AlphaFoldDB" id="A0A0P9EQ46"/>
<accession>A0A0P9EQ46</accession>
<name>A0A0P9EQ46_9GAMM</name>
<dbReference type="SUPFAM" id="SSF54523">
    <property type="entry name" value="Pili subunits"/>
    <property type="match status" value="1"/>
</dbReference>
<protein>
    <submittedName>
        <fullName evidence="2">Prepilin-type N-terminal cleavage/methylation domain-containing protein</fullName>
    </submittedName>
</protein>
<keyword evidence="1" id="KW-0472">Membrane</keyword>
<sequence>MVEQRGFTLIELLVAMAIIAILAAIAWPSYTAWQQREGLTEGTMYLKSALSAARARSIQSGLTCGCPPGVAENGNCGASAVQGSCTSRLYGVELDSVNNRVRLMRLCDDDGEICQGTTATSATASRSVEWHQEFSRYVSIDQTDTATNVLDNGLFFDKAGRVSGSAGSIFLQAGGQERCVVVSNSGRIREGVPDGTGDCD</sequence>
<dbReference type="STRING" id="381306.AN478_05525"/>
<dbReference type="NCBIfam" id="TIGR02532">
    <property type="entry name" value="IV_pilin_GFxxxE"/>
    <property type="match status" value="1"/>
</dbReference>
<dbReference type="Gene3D" id="3.30.700.10">
    <property type="entry name" value="Glycoprotein, Type 4 Pilin"/>
    <property type="match status" value="1"/>
</dbReference>
<keyword evidence="1" id="KW-1133">Transmembrane helix</keyword>
<reference evidence="3" key="1">
    <citation type="submission" date="2016-10" db="EMBL/GenBank/DDBJ databases">
        <authorList>
            <person name="Varghese N."/>
        </authorList>
    </citation>
    <scope>NUCLEOTIDE SEQUENCE [LARGE SCALE GENOMIC DNA]</scope>
    <source>
        <strain evidence="3">HL 19</strain>
    </source>
</reference>
<dbReference type="InterPro" id="IPR045584">
    <property type="entry name" value="Pilin-like"/>
</dbReference>
<evidence type="ECO:0000256" key="1">
    <source>
        <dbReference type="SAM" id="Phobius"/>
    </source>
</evidence>
<dbReference type="InterPro" id="IPR012902">
    <property type="entry name" value="N_methyl_site"/>
</dbReference>
<dbReference type="PROSITE" id="PS00409">
    <property type="entry name" value="PROKAR_NTER_METHYL"/>
    <property type="match status" value="1"/>
</dbReference>
<feature type="transmembrane region" description="Helical" evidence="1">
    <location>
        <begin position="6"/>
        <end position="27"/>
    </location>
</feature>
<gene>
    <name evidence="2" type="ORF">SAMN05661077_2275</name>
</gene>
<organism evidence="2 3">
    <name type="scientific">Thiohalorhabdus denitrificans</name>
    <dbReference type="NCBI Taxonomy" id="381306"/>
    <lineage>
        <taxon>Bacteria</taxon>
        <taxon>Pseudomonadati</taxon>
        <taxon>Pseudomonadota</taxon>
        <taxon>Gammaproteobacteria</taxon>
        <taxon>Thiohalorhabdales</taxon>
        <taxon>Thiohalorhabdaceae</taxon>
        <taxon>Thiohalorhabdus</taxon>
    </lineage>
</organism>
<proteinExistence type="predicted"/>
<dbReference type="Proteomes" id="UP000183104">
    <property type="component" value="Unassembled WGS sequence"/>
</dbReference>
<evidence type="ECO:0000313" key="2">
    <source>
        <dbReference type="EMBL" id="SCY48973.1"/>
    </source>
</evidence>
<evidence type="ECO:0000313" key="3">
    <source>
        <dbReference type="Proteomes" id="UP000183104"/>
    </source>
</evidence>
<dbReference type="RefSeq" id="WP_054965621.1">
    <property type="nucleotide sequence ID" value="NZ_FMUN01000006.1"/>
</dbReference>
<keyword evidence="3" id="KW-1185">Reference proteome</keyword>
<dbReference type="EMBL" id="FMUN01000006">
    <property type="protein sequence ID" value="SCY48973.1"/>
    <property type="molecule type" value="Genomic_DNA"/>
</dbReference>